<evidence type="ECO:0000259" key="4">
    <source>
        <dbReference type="SMART" id="SM00385"/>
    </source>
</evidence>
<dbReference type="PIRSF" id="PIRSF028758">
    <property type="entry name" value="Cyclin, C/H/G types"/>
    <property type="match status" value="1"/>
</dbReference>
<evidence type="ECO:0000256" key="3">
    <source>
        <dbReference type="RuleBase" id="RU000383"/>
    </source>
</evidence>
<dbReference type="Pfam" id="PF00134">
    <property type="entry name" value="Cyclin_N"/>
    <property type="match status" value="1"/>
</dbReference>
<accession>A0A9P4LT35</accession>
<dbReference type="AlphaFoldDB" id="A0A9P4LT35"/>
<evidence type="ECO:0000256" key="2">
    <source>
        <dbReference type="ARBA" id="ARBA00014912"/>
    </source>
</evidence>
<sequence length="294" mass="33727">MAANYWNSSQRRFWTFTKPELSGIRRQLEDENKDLVQKHPLPDRRHLSIYFQTQLQKLAKRVHIRQHALATAQVYIRRIYTKIEIRRTNPHLVMITALYLACKMEECPHHIRLIQGESRQAYSDIVIPTTDKIGECEFTLISEMSSQLILHHPYRSLLDLQTSFKLTHEELATAEWIINDTYLTDLCLLHPPHVIAITAIVLGVTLNPTRSGLHAHATSVHGAMSNLASAQAGVGGTPVRIQQLMAWLLDQSVEVEALVDCTQELVSLYEVWESYNEKVCKDQVIRFVKARGLE</sequence>
<dbReference type="SUPFAM" id="SSF47954">
    <property type="entry name" value="Cyclin-like"/>
    <property type="match status" value="2"/>
</dbReference>
<dbReference type="GO" id="GO:0006357">
    <property type="term" value="P:regulation of transcription by RNA polymerase II"/>
    <property type="evidence" value="ECO:0007669"/>
    <property type="project" value="InterPro"/>
</dbReference>
<dbReference type="CDD" id="cd20513">
    <property type="entry name" value="CYCLIN_CCNC_rpt1"/>
    <property type="match status" value="1"/>
</dbReference>
<dbReference type="InterPro" id="IPR036915">
    <property type="entry name" value="Cyclin-like_sf"/>
</dbReference>
<keyword evidence="6" id="KW-1185">Reference proteome</keyword>
<comment type="caution">
    <text evidence="5">The sequence shown here is derived from an EMBL/GenBank/DDBJ whole genome shotgun (WGS) entry which is preliminary data.</text>
</comment>
<reference evidence="5" key="1">
    <citation type="journal article" date="2020" name="Stud. Mycol.">
        <title>101 Dothideomycetes genomes: a test case for predicting lifestyles and emergence of pathogens.</title>
        <authorList>
            <person name="Haridas S."/>
            <person name="Albert R."/>
            <person name="Binder M."/>
            <person name="Bloem J."/>
            <person name="Labutti K."/>
            <person name="Salamov A."/>
            <person name="Andreopoulos B."/>
            <person name="Baker S."/>
            <person name="Barry K."/>
            <person name="Bills G."/>
            <person name="Bluhm B."/>
            <person name="Cannon C."/>
            <person name="Castanera R."/>
            <person name="Culley D."/>
            <person name="Daum C."/>
            <person name="Ezra D."/>
            <person name="Gonzalez J."/>
            <person name="Henrissat B."/>
            <person name="Kuo A."/>
            <person name="Liang C."/>
            <person name="Lipzen A."/>
            <person name="Lutzoni F."/>
            <person name="Magnuson J."/>
            <person name="Mondo S."/>
            <person name="Nolan M."/>
            <person name="Ohm R."/>
            <person name="Pangilinan J."/>
            <person name="Park H.-J."/>
            <person name="Ramirez L."/>
            <person name="Alfaro M."/>
            <person name="Sun H."/>
            <person name="Tritt A."/>
            <person name="Yoshinaga Y."/>
            <person name="Zwiers L.-H."/>
            <person name="Turgeon B."/>
            <person name="Goodwin S."/>
            <person name="Spatafora J."/>
            <person name="Crous P."/>
            <person name="Grigoriev I."/>
        </authorList>
    </citation>
    <scope>NUCLEOTIDE SEQUENCE</scope>
    <source>
        <strain evidence="5">CBS 121410</strain>
    </source>
</reference>
<dbReference type="InterPro" id="IPR013763">
    <property type="entry name" value="Cyclin-like_dom"/>
</dbReference>
<dbReference type="EMBL" id="ML978733">
    <property type="protein sequence ID" value="KAF2085155.1"/>
    <property type="molecule type" value="Genomic_DNA"/>
</dbReference>
<feature type="domain" description="Cyclin-like" evidence="4">
    <location>
        <begin position="53"/>
        <end position="142"/>
    </location>
</feature>
<gene>
    <name evidence="5" type="ORF">K490DRAFT_14718</name>
</gene>
<dbReference type="Proteomes" id="UP000799776">
    <property type="component" value="Unassembled WGS sequence"/>
</dbReference>
<dbReference type="InterPro" id="IPR043198">
    <property type="entry name" value="Cyclin/Ssn8"/>
</dbReference>
<dbReference type="Gene3D" id="1.10.472.10">
    <property type="entry name" value="Cyclin-like"/>
    <property type="match status" value="2"/>
</dbReference>
<keyword evidence="3" id="KW-0195">Cyclin</keyword>
<dbReference type="SMART" id="SM00385">
    <property type="entry name" value="CYCLIN"/>
    <property type="match status" value="1"/>
</dbReference>
<evidence type="ECO:0000313" key="5">
    <source>
        <dbReference type="EMBL" id="KAF2085155.1"/>
    </source>
</evidence>
<name>A0A9P4LT35_9PEZI</name>
<proteinExistence type="inferred from homology"/>
<evidence type="ECO:0000256" key="1">
    <source>
        <dbReference type="ARBA" id="ARBA00008638"/>
    </source>
</evidence>
<dbReference type="PANTHER" id="PTHR10026">
    <property type="entry name" value="CYCLIN"/>
    <property type="match status" value="1"/>
</dbReference>
<dbReference type="OrthoDB" id="10266018at2759"/>
<feature type="non-terminal residue" evidence="5">
    <location>
        <position position="294"/>
    </location>
</feature>
<dbReference type="InterPro" id="IPR006671">
    <property type="entry name" value="Cyclin_N"/>
</dbReference>
<comment type="similarity">
    <text evidence="1">Belongs to the cyclin family. Cyclin C subfamily.</text>
</comment>
<dbReference type="GO" id="GO:0016538">
    <property type="term" value="F:cyclin-dependent protein serine/threonine kinase regulator activity"/>
    <property type="evidence" value="ECO:0007669"/>
    <property type="project" value="InterPro"/>
</dbReference>
<evidence type="ECO:0000313" key="6">
    <source>
        <dbReference type="Proteomes" id="UP000799776"/>
    </source>
</evidence>
<protein>
    <recommendedName>
        <fullName evidence="2">RNA polymerase II holoenzyme cyclin-like subunit</fullName>
    </recommendedName>
</protein>
<organism evidence="5 6">
    <name type="scientific">Saccharata proteae CBS 121410</name>
    <dbReference type="NCBI Taxonomy" id="1314787"/>
    <lineage>
        <taxon>Eukaryota</taxon>
        <taxon>Fungi</taxon>
        <taxon>Dikarya</taxon>
        <taxon>Ascomycota</taxon>
        <taxon>Pezizomycotina</taxon>
        <taxon>Dothideomycetes</taxon>
        <taxon>Dothideomycetes incertae sedis</taxon>
        <taxon>Botryosphaeriales</taxon>
        <taxon>Saccharataceae</taxon>
        <taxon>Saccharata</taxon>
    </lineage>
</organism>